<accession>A0A2G2ZXF8</accession>
<dbReference type="CDD" id="cd06222">
    <property type="entry name" value="RNase_H_like"/>
    <property type="match status" value="1"/>
</dbReference>
<name>A0A2G2ZXF8_CAPAN</name>
<feature type="domain" description="RNase H type-1" evidence="2">
    <location>
        <begin position="157"/>
        <end position="241"/>
    </location>
</feature>
<dbReference type="EMBL" id="AYRZ02000003">
    <property type="protein sequence ID" value="PHT86654.1"/>
    <property type="molecule type" value="Genomic_DNA"/>
</dbReference>
<dbReference type="Pfam" id="PF13456">
    <property type="entry name" value="RVT_3"/>
    <property type="match status" value="1"/>
</dbReference>
<evidence type="ECO:0000313" key="4">
    <source>
        <dbReference type="Proteomes" id="UP000222542"/>
    </source>
</evidence>
<evidence type="ECO:0000256" key="1">
    <source>
        <dbReference type="SAM" id="MobiDB-lite"/>
    </source>
</evidence>
<dbReference type="InterPro" id="IPR036397">
    <property type="entry name" value="RNaseH_sf"/>
</dbReference>
<feature type="compositionally biased region" description="Basic and acidic residues" evidence="1">
    <location>
        <begin position="56"/>
        <end position="76"/>
    </location>
</feature>
<dbReference type="PANTHER" id="PTHR47723:SF24">
    <property type="entry name" value="RNASE H TYPE-1 DOMAIN-CONTAINING PROTEIN"/>
    <property type="match status" value="1"/>
</dbReference>
<dbReference type="Proteomes" id="UP000222542">
    <property type="component" value="Unassembled WGS sequence"/>
</dbReference>
<dbReference type="InterPro" id="IPR053151">
    <property type="entry name" value="RNase_H-like"/>
</dbReference>
<dbReference type="PROSITE" id="PS50879">
    <property type="entry name" value="RNASE_H_1"/>
    <property type="match status" value="1"/>
</dbReference>
<reference evidence="3 4" key="2">
    <citation type="journal article" date="2017" name="Genome Biol.">
        <title>New reference genome sequences of hot pepper reveal the massive evolution of plant disease-resistance genes by retroduplication.</title>
        <authorList>
            <person name="Kim S."/>
            <person name="Park J."/>
            <person name="Yeom S.I."/>
            <person name="Kim Y.M."/>
            <person name="Seo E."/>
            <person name="Kim K.T."/>
            <person name="Kim M.S."/>
            <person name="Lee J.M."/>
            <person name="Cheong K."/>
            <person name="Shin H.S."/>
            <person name="Kim S.B."/>
            <person name="Han K."/>
            <person name="Lee J."/>
            <person name="Park M."/>
            <person name="Lee H.A."/>
            <person name="Lee H.Y."/>
            <person name="Lee Y."/>
            <person name="Oh S."/>
            <person name="Lee J.H."/>
            <person name="Choi E."/>
            <person name="Choi E."/>
            <person name="Lee S.E."/>
            <person name="Jeon J."/>
            <person name="Kim H."/>
            <person name="Choi G."/>
            <person name="Song H."/>
            <person name="Lee J."/>
            <person name="Lee S.C."/>
            <person name="Kwon J.K."/>
            <person name="Lee H.Y."/>
            <person name="Koo N."/>
            <person name="Hong Y."/>
            <person name="Kim R.W."/>
            <person name="Kang W.H."/>
            <person name="Huh J.H."/>
            <person name="Kang B.C."/>
            <person name="Yang T.J."/>
            <person name="Lee Y.H."/>
            <person name="Bennetzen J.L."/>
            <person name="Choi D."/>
        </authorList>
    </citation>
    <scope>NUCLEOTIDE SEQUENCE [LARGE SCALE GENOMIC DNA]</scope>
    <source>
        <strain evidence="4">cv. CM334</strain>
    </source>
</reference>
<organism evidence="3 4">
    <name type="scientific">Capsicum annuum</name>
    <name type="common">Capsicum pepper</name>
    <dbReference type="NCBI Taxonomy" id="4072"/>
    <lineage>
        <taxon>Eukaryota</taxon>
        <taxon>Viridiplantae</taxon>
        <taxon>Streptophyta</taxon>
        <taxon>Embryophyta</taxon>
        <taxon>Tracheophyta</taxon>
        <taxon>Spermatophyta</taxon>
        <taxon>Magnoliopsida</taxon>
        <taxon>eudicotyledons</taxon>
        <taxon>Gunneridae</taxon>
        <taxon>Pentapetalae</taxon>
        <taxon>asterids</taxon>
        <taxon>lamiids</taxon>
        <taxon>Solanales</taxon>
        <taxon>Solanaceae</taxon>
        <taxon>Solanoideae</taxon>
        <taxon>Capsiceae</taxon>
        <taxon>Capsicum</taxon>
    </lineage>
</organism>
<keyword evidence="4" id="KW-1185">Reference proteome</keyword>
<dbReference type="GO" id="GO:0004523">
    <property type="term" value="F:RNA-DNA hybrid ribonuclease activity"/>
    <property type="evidence" value="ECO:0007669"/>
    <property type="project" value="InterPro"/>
</dbReference>
<proteinExistence type="predicted"/>
<sequence>MSCSICHAKGHNKKGCPLDASSTKSSVGSSAVADTKRGRGRGRLKWSTKAAAAATGRERGVAAGDTGRERETDVAAADRGKRVDVVAAEEGELLVVGRRRATTTASRDRGAVAAGRGRGVAATATIDGVGRGREPAADVTVGSTGRGREVTPVAGVGRGWIKYNIDGVSKENPGRSSWAYCLRDTDGNLLHVAEAVIEDTTSMKSEALAILHAAKHCNTSKHDKVIIQTDCLLMQKMLSRE</sequence>
<gene>
    <name evidence="3" type="ORF">T459_08760</name>
</gene>
<feature type="compositionally biased region" description="Low complexity" evidence="1">
    <location>
        <begin position="20"/>
        <end position="33"/>
    </location>
</feature>
<dbReference type="GO" id="GO:0003676">
    <property type="term" value="F:nucleic acid binding"/>
    <property type="evidence" value="ECO:0007669"/>
    <property type="project" value="InterPro"/>
</dbReference>
<feature type="region of interest" description="Disordered" evidence="1">
    <location>
        <begin position="9"/>
        <end position="76"/>
    </location>
</feature>
<evidence type="ECO:0000259" key="2">
    <source>
        <dbReference type="PROSITE" id="PS50879"/>
    </source>
</evidence>
<dbReference type="SUPFAM" id="SSF53098">
    <property type="entry name" value="Ribonuclease H-like"/>
    <property type="match status" value="1"/>
</dbReference>
<dbReference type="AlphaFoldDB" id="A0A2G2ZXF8"/>
<dbReference type="PANTHER" id="PTHR47723">
    <property type="entry name" value="OS05G0353850 PROTEIN"/>
    <property type="match status" value="1"/>
</dbReference>
<reference evidence="3 4" key="1">
    <citation type="journal article" date="2014" name="Nat. Genet.">
        <title>Genome sequence of the hot pepper provides insights into the evolution of pungency in Capsicum species.</title>
        <authorList>
            <person name="Kim S."/>
            <person name="Park M."/>
            <person name="Yeom S.I."/>
            <person name="Kim Y.M."/>
            <person name="Lee J.M."/>
            <person name="Lee H.A."/>
            <person name="Seo E."/>
            <person name="Choi J."/>
            <person name="Cheong K."/>
            <person name="Kim K.T."/>
            <person name="Jung K."/>
            <person name="Lee G.W."/>
            <person name="Oh S.K."/>
            <person name="Bae C."/>
            <person name="Kim S.B."/>
            <person name="Lee H.Y."/>
            <person name="Kim S.Y."/>
            <person name="Kim M.S."/>
            <person name="Kang B.C."/>
            <person name="Jo Y.D."/>
            <person name="Yang H.B."/>
            <person name="Jeong H.J."/>
            <person name="Kang W.H."/>
            <person name="Kwon J.K."/>
            <person name="Shin C."/>
            <person name="Lim J.Y."/>
            <person name="Park J.H."/>
            <person name="Huh J.H."/>
            <person name="Kim J.S."/>
            <person name="Kim B.D."/>
            <person name="Cohen O."/>
            <person name="Paran I."/>
            <person name="Suh M.C."/>
            <person name="Lee S.B."/>
            <person name="Kim Y.K."/>
            <person name="Shin Y."/>
            <person name="Noh S.J."/>
            <person name="Park J."/>
            <person name="Seo Y.S."/>
            <person name="Kwon S.Y."/>
            <person name="Kim H.A."/>
            <person name="Park J.M."/>
            <person name="Kim H.J."/>
            <person name="Choi S.B."/>
            <person name="Bosland P.W."/>
            <person name="Reeves G."/>
            <person name="Jo S.H."/>
            <person name="Lee B.W."/>
            <person name="Cho H.T."/>
            <person name="Choi H.S."/>
            <person name="Lee M.S."/>
            <person name="Yu Y."/>
            <person name="Do Choi Y."/>
            <person name="Park B.S."/>
            <person name="van Deynze A."/>
            <person name="Ashrafi H."/>
            <person name="Hill T."/>
            <person name="Kim W.T."/>
            <person name="Pai H.S."/>
            <person name="Ahn H.K."/>
            <person name="Yeam I."/>
            <person name="Giovannoni J.J."/>
            <person name="Rose J.K."/>
            <person name="Sorensen I."/>
            <person name="Lee S.J."/>
            <person name="Kim R.W."/>
            <person name="Choi I.Y."/>
            <person name="Choi B.S."/>
            <person name="Lim J.S."/>
            <person name="Lee Y.H."/>
            <person name="Choi D."/>
        </authorList>
    </citation>
    <scope>NUCLEOTIDE SEQUENCE [LARGE SCALE GENOMIC DNA]</scope>
    <source>
        <strain evidence="4">cv. CM334</strain>
    </source>
</reference>
<dbReference type="InterPro" id="IPR002156">
    <property type="entry name" value="RNaseH_domain"/>
</dbReference>
<dbReference type="Gramene" id="PHT86654">
    <property type="protein sequence ID" value="PHT86654"/>
    <property type="gene ID" value="T459_08760"/>
</dbReference>
<dbReference type="Gene3D" id="3.30.420.10">
    <property type="entry name" value="Ribonuclease H-like superfamily/Ribonuclease H"/>
    <property type="match status" value="1"/>
</dbReference>
<comment type="caution">
    <text evidence="3">The sequence shown here is derived from an EMBL/GenBank/DDBJ whole genome shotgun (WGS) entry which is preliminary data.</text>
</comment>
<dbReference type="InterPro" id="IPR012337">
    <property type="entry name" value="RNaseH-like_sf"/>
</dbReference>
<protein>
    <recommendedName>
        <fullName evidence="2">RNase H type-1 domain-containing protein</fullName>
    </recommendedName>
</protein>
<dbReference type="InterPro" id="IPR044730">
    <property type="entry name" value="RNase_H-like_dom_plant"/>
</dbReference>
<evidence type="ECO:0000313" key="3">
    <source>
        <dbReference type="EMBL" id="PHT86654.1"/>
    </source>
</evidence>